<reference evidence="1 2" key="1">
    <citation type="journal article" date="2017" name="ISME J.">
        <title>Energy and carbon metabolisms in a deep terrestrial subsurface fluid microbial community.</title>
        <authorList>
            <person name="Momper L."/>
            <person name="Jungbluth S.P."/>
            <person name="Lee M.D."/>
            <person name="Amend J.P."/>
        </authorList>
    </citation>
    <scope>NUCLEOTIDE SEQUENCE [LARGE SCALE GENOMIC DNA]</scope>
    <source>
        <strain evidence="1">SURF_29</strain>
    </source>
</reference>
<organism evidence="1 2">
    <name type="scientific">candidate division WS5 bacterium</name>
    <dbReference type="NCBI Taxonomy" id="2093353"/>
    <lineage>
        <taxon>Bacteria</taxon>
        <taxon>candidate division WS5</taxon>
    </lineage>
</organism>
<dbReference type="Proteomes" id="UP000285655">
    <property type="component" value="Unassembled WGS sequence"/>
</dbReference>
<proteinExistence type="predicted"/>
<gene>
    <name evidence="1" type="ORF">C4544_03270</name>
</gene>
<dbReference type="InterPro" id="IPR014055">
    <property type="entry name" value="CRISPR-assoc_prot_Csx11"/>
</dbReference>
<protein>
    <submittedName>
        <fullName evidence="1">CRISPR-associated protein Csx11</fullName>
    </submittedName>
</protein>
<evidence type="ECO:0000313" key="1">
    <source>
        <dbReference type="EMBL" id="RJO61284.1"/>
    </source>
</evidence>
<dbReference type="EMBL" id="QZJW01000022">
    <property type="protein sequence ID" value="RJO61284.1"/>
    <property type="molecule type" value="Genomic_DNA"/>
</dbReference>
<name>A0A419DDV0_9BACT</name>
<comment type="caution">
    <text evidence="1">The sequence shown here is derived from an EMBL/GenBank/DDBJ whole genome shotgun (WGS) entry which is preliminary data.</text>
</comment>
<sequence>MISKLQGNKNQILFIELCGLLHDIGKLSKAFLEYRQKWQDFIDLPDPHVDKFLDSDKNEPFLSLIPKEFSTKKTIELINSGFKETDFSIKKAVHEHVDKRSTGDIMLLLRVADGIDSAIDRNNPLWSAEQKTGNIYKSNVFGYESGRIITFESQEKARQELYISLSRMLPDYFKNTGFGCTDRSNILNEIKKAFEQGLSDTTRPQNDTTLWEHSYAVASILKAITVHNLFHDDPAEKICKREDVRFGILGIGWNGMRFMSYGQKIGDIVGRKNVIDRVKKALSELIEYDYPIGNEIYSDDDGIYFIVPMNLKQYQDIWESVEKQIYLIASDISCGELQPFIEIEPETRFITNMVKVINELRKSRAAFFNSSTEHFKFVKESLSDHWNNTVNKTVCPICRLRPVEKVDEKKKACKICKERRNQDDYQESSESKNRETLFIDESVDGNKRAALIVARFGLDKWLDGTMVRSMFVTEAKGIEKEIENLGKVKQFVNEEVTKKKMLQSCFEVNYNRIVDDINSFSKKDMASRAKCIAFLYDRRQNLDENKINVNEIFDKWKRIRASVAEEIEELPISCLDILLYNILCAKTPTPSTVLDIWETTKEFFEEIPRMIFEAFFSEKNRLLLQTDKADLNYRKYRGTLDAEVSFEDGSNKKIEILLINNSNIEVVNEIFPNSKEWANAKINIVDDRLQLTITVTSPSKGSLFLPYRTITATPNLFMTIVPADRAVEISALIYQKYIEHFGKVMGRLPFNIGNIFFGNKMPMFVVLDAGKRMIANFDSLAKEPEKFILSRDKTLTSSNCNFHLKWAMKNKLDKTLTWKLPYKLGNCADDYHHPYFIIDTTEDLSSERSTFFKTIAGSVVHFTEIEKGDVLSVHPNYYDFEFLDSNARRHDITLDGNDRRRSNVADFNSKPFLLDELSQKVMCLWDDILQGKQLKGITDTKLRNLQSLWLTKYQEWVVPDNGNKDKWKNLVACSVEKEFPQIDSEQYSLLMETLDNGVFFDTLELYLGILKERIDDKNKGGN</sequence>
<evidence type="ECO:0000313" key="2">
    <source>
        <dbReference type="Proteomes" id="UP000285655"/>
    </source>
</evidence>
<dbReference type="AlphaFoldDB" id="A0A419DDV0"/>
<accession>A0A419DDV0</accession>
<dbReference type="NCBIfam" id="TIGR02682">
    <property type="entry name" value="cas_csx11"/>
    <property type="match status" value="1"/>
</dbReference>